<dbReference type="EMBL" id="JAHZSV010000059">
    <property type="protein sequence ID" value="MBW8201965.1"/>
    <property type="molecule type" value="Genomic_DNA"/>
</dbReference>
<feature type="signal peptide" evidence="1">
    <location>
        <begin position="1"/>
        <end position="19"/>
    </location>
</feature>
<proteinExistence type="predicted"/>
<evidence type="ECO:0000313" key="2">
    <source>
        <dbReference type="EMBL" id="MBW8201965.1"/>
    </source>
</evidence>
<dbReference type="Proteomes" id="UP001196136">
    <property type="component" value="Unassembled WGS sequence"/>
</dbReference>
<evidence type="ECO:0000256" key="1">
    <source>
        <dbReference type="SAM" id="SignalP"/>
    </source>
</evidence>
<organism evidence="2 3">
    <name type="scientific">Flagellimonas abyssi</name>
    <dbReference type="NCBI Taxonomy" id="2864871"/>
    <lineage>
        <taxon>Bacteria</taxon>
        <taxon>Pseudomonadati</taxon>
        <taxon>Bacteroidota</taxon>
        <taxon>Flavobacteriia</taxon>
        <taxon>Flavobacteriales</taxon>
        <taxon>Flavobacteriaceae</taxon>
        <taxon>Flagellimonas</taxon>
    </lineage>
</organism>
<dbReference type="Gene3D" id="2.180.10.10">
    <property type="entry name" value="RHS repeat-associated core"/>
    <property type="match status" value="1"/>
</dbReference>
<sequence>MSKIKVLFLSIFFPCSLYTALGQTSNEIDMYSGEVTKMVNIPNSPQAQAFEKYGNSMINRYSGVPEVEVPLHVFKGQELDLPFQLTYDATGIQVEQQATWVGLSWNLNVGGRISRITNGLPDDYISGGYNTIFNDSATWNQVKVYLDLQNLHSPQFSSAIEAENYLKFLHDMNYNKYEAQQDYFSLNVLGLNEIIVFDKKFDQNSGQYQNIPKVLNNPRIKVSPLLGTSNNSISGWLITGDDGTQYHFQETEKTIRQNANDISQEGSTLFGDAGYTTYNSSWLLTKIISQNKKDTYEFFYNNLGVFPREQFASSYGVAITTVLDYSYNYQNPPLSPSSGITSEYQLKQLQRIEYNNSIIAQVNTANRYDLSSGPVNGRLESLEFLDYQSNTIKEIEFDNNDYFNLDNAMATNLTSFNKEYYDVRLKLNGLTIRGRDNQIYETYGFEYHQPDNLPSRDSFAQDYFGFYNGEDSNSNLYIKYETSGYTFGGADREPNSTSSRIGMLDKITYPTKGHTTFTYESHDEFKNTQIENEESAVFVYVNGAVITDPGMYDEITPCDDKFLGQDPKVLIKKFQILEEDNYELEFSSSGNSEFYLVKGGNWAYLDYCDFYNGPNELEVLYGFNSQQLVLEDLSPGKYIALVIVGKTQGGSGSSYETASLRVSRNVVTSFWSNVAVGGNRISKITDYSTSGNAATIRKFSYVDENDESTGVVNFEPNLYDFRFSETNNGNQTQLVRYGSYVKGNQPFIVYSEVTEEFLDNQGGSLGTTKYKYNTGQRGIVHGFNPPYEVNYFPNLNIGKVKEKLVKNNTGDHQYLESVSYYETLEAPINVRGLLTYTDEENYGKTPFIKENIYTTGPKTGLNYYTIEYLDSFYCNGSVISPTFDTSFCTVPDVFINPQNYGYDRWLHPKYAIYRGRTNFANGAYGGVSEVVKTTFLKDSQGNQTSINTIETKTYVEDGIHTPEDWPYLPIRSTTTDSQGNIIENTYTYPSTANPQVNKLVSKNNLTEVVKNRITLNPNGPNSKTISTIEKSYTEVALGVVQPSIIKTSKGDDQTSNKVEFEYYSNGNVLLSRKTEGPSTYYIWGYNSKLLIATIENFDEDDALLLQTSIANCQTASNNDDGTVAAEEVLRTALETLRESIPSDSFMTSYTYDPLIGPTSMTDARGITIHYTYDGRNRLETVRDHESKFLTRYDYGFKGQN</sequence>
<feature type="chain" id="PRO_5045285734" evidence="1">
    <location>
        <begin position="20"/>
        <end position="1200"/>
    </location>
</feature>
<keyword evidence="3" id="KW-1185">Reference proteome</keyword>
<accession>A0ABS7EWR6</accession>
<gene>
    <name evidence="2" type="ORF">K1F36_19240</name>
</gene>
<reference evidence="2 3" key="1">
    <citation type="submission" date="2021-08" db="EMBL/GenBank/DDBJ databases">
        <title>Muricauda profundi sp. nov., a marine bacterium isolated from deep seawater of the Mariana Trench.</title>
        <authorList>
            <person name="Wei Y."/>
        </authorList>
    </citation>
    <scope>NUCLEOTIDE SEQUENCE [LARGE SCALE GENOMIC DNA]</scope>
    <source>
        <strain evidence="2 3">W52</strain>
    </source>
</reference>
<dbReference type="RefSeq" id="WP_220115243.1">
    <property type="nucleotide sequence ID" value="NZ_JAHZSV010000059.1"/>
</dbReference>
<comment type="caution">
    <text evidence="2">The sequence shown here is derived from an EMBL/GenBank/DDBJ whole genome shotgun (WGS) entry which is preliminary data.</text>
</comment>
<keyword evidence="1" id="KW-0732">Signal</keyword>
<evidence type="ECO:0000313" key="3">
    <source>
        <dbReference type="Proteomes" id="UP001196136"/>
    </source>
</evidence>
<name>A0ABS7EWR6_9FLAO</name>
<protein>
    <submittedName>
        <fullName evidence="2">RHS repeat protein</fullName>
    </submittedName>
</protein>